<dbReference type="InterPro" id="IPR002591">
    <property type="entry name" value="Phosphodiest/P_Trfase"/>
</dbReference>
<dbReference type="Proteomes" id="UP001595705">
    <property type="component" value="Unassembled WGS sequence"/>
</dbReference>
<organism evidence="4 5">
    <name type="scientific">Luteimonas soli</name>
    <dbReference type="NCBI Taxonomy" id="1648966"/>
    <lineage>
        <taxon>Bacteria</taxon>
        <taxon>Pseudomonadati</taxon>
        <taxon>Pseudomonadota</taxon>
        <taxon>Gammaproteobacteria</taxon>
        <taxon>Lysobacterales</taxon>
        <taxon>Lysobacteraceae</taxon>
        <taxon>Luteimonas</taxon>
    </lineage>
</organism>
<dbReference type="PANTHER" id="PTHR43108">
    <property type="entry name" value="N-ACETYLGLUCOSAMINE-6-SULFATASE FAMILY MEMBER"/>
    <property type="match status" value="1"/>
</dbReference>
<accession>A0ABV7XMF7</accession>
<dbReference type="PANTHER" id="PTHR43108:SF6">
    <property type="entry name" value="N-SULPHOGLUCOSAMINE SULPHOHYDROLASE"/>
    <property type="match status" value="1"/>
</dbReference>
<dbReference type="SUPFAM" id="SSF53649">
    <property type="entry name" value="Alkaline phosphatase-like"/>
    <property type="match status" value="1"/>
</dbReference>
<evidence type="ECO:0000313" key="4">
    <source>
        <dbReference type="EMBL" id="MFC3716891.1"/>
    </source>
</evidence>
<dbReference type="Pfam" id="PF01663">
    <property type="entry name" value="Phosphodiest"/>
    <property type="match status" value="1"/>
</dbReference>
<evidence type="ECO:0000256" key="1">
    <source>
        <dbReference type="ARBA" id="ARBA00008779"/>
    </source>
</evidence>
<proteinExistence type="inferred from homology"/>
<name>A0ABV7XMF7_9GAMM</name>
<dbReference type="PROSITE" id="PS51318">
    <property type="entry name" value="TAT"/>
    <property type="match status" value="1"/>
</dbReference>
<dbReference type="Pfam" id="PF16347">
    <property type="entry name" value="SGSH_C"/>
    <property type="match status" value="1"/>
</dbReference>
<feature type="domain" description="N-sulphoglucosamine sulphohydrolase C-terminal" evidence="3">
    <location>
        <begin position="342"/>
        <end position="494"/>
    </location>
</feature>
<dbReference type="EMBL" id="JBHRYA010000007">
    <property type="protein sequence ID" value="MFC3716891.1"/>
    <property type="molecule type" value="Genomic_DNA"/>
</dbReference>
<dbReference type="Gene3D" id="3.40.720.10">
    <property type="entry name" value="Alkaline Phosphatase, subunit A"/>
    <property type="match status" value="1"/>
</dbReference>
<dbReference type="PROSITE" id="PS00149">
    <property type="entry name" value="SULFATASE_2"/>
    <property type="match status" value="1"/>
</dbReference>
<evidence type="ECO:0000313" key="5">
    <source>
        <dbReference type="Proteomes" id="UP001595705"/>
    </source>
</evidence>
<dbReference type="InterPro" id="IPR017850">
    <property type="entry name" value="Alkaline_phosphatase_core_sf"/>
</dbReference>
<keyword evidence="2" id="KW-0378">Hydrolase</keyword>
<protein>
    <submittedName>
        <fullName evidence="4">Sulfatase</fullName>
    </submittedName>
</protein>
<comment type="similarity">
    <text evidence="1">Belongs to the sulfatase family.</text>
</comment>
<gene>
    <name evidence="4" type="ORF">ACFONC_12085</name>
</gene>
<dbReference type="InterPro" id="IPR006311">
    <property type="entry name" value="TAT_signal"/>
</dbReference>
<dbReference type="RefSeq" id="WP_386744377.1">
    <property type="nucleotide sequence ID" value="NZ_JBHRYA010000007.1"/>
</dbReference>
<keyword evidence="5" id="KW-1185">Reference proteome</keyword>
<evidence type="ECO:0000259" key="3">
    <source>
        <dbReference type="Pfam" id="PF16347"/>
    </source>
</evidence>
<dbReference type="InterPro" id="IPR024607">
    <property type="entry name" value="Sulfatase_CS"/>
</dbReference>
<evidence type="ECO:0000256" key="2">
    <source>
        <dbReference type="ARBA" id="ARBA00022801"/>
    </source>
</evidence>
<dbReference type="CDD" id="cd16031">
    <property type="entry name" value="G6S_like"/>
    <property type="match status" value="1"/>
</dbReference>
<sequence length="516" mass="58569">MTTDTGRRNLIKLLGAGALGLGVGGVHAQAKPGAGKAPAKAREGAPNIIFIMTDDQSQHALGIYGNKILKTPNMDRIGNEGIRFDKSFVTTSVCAPSRASYLTGLYAHSHGVTSNGEEPGWYEQMGLRPDQITYPMLLRQAGYHTAVVGKWHIKSLPRGFDHWAILRGQGSYFDPQFIVNDAPVRFRGHTDDVIGDQAMAYLRRRPKDQPFCLCYQFKAPHGPWEPDPRFYDAFKNVEIPLPPGFGEPRPDDAPVAFSKTTQEIANMGDFFHKAERRPPLVDKDLPEEQRLHEVFQAFVRNYYRVLLGVDENVGRVLDYLDKEGLADNTIVVYTSDNGFFLGEHGFYDKRMMLEPSIRVPMLLRWPKRIKAGQVDDKDMVLNIDVAPTLLDLAGVTPPDWMQGRSWKPLLEGKDVDWREDFLYEWFEYPAVHCARKHRGVRTDRWKLIHFWEMPDEWALYDLQEDPDEMDNLIDDPAHAELVARLKTRITQLRAETGDVDPPGYVPPKLETGKCPA</sequence>
<comment type="caution">
    <text evidence="4">The sequence shown here is derived from an EMBL/GenBank/DDBJ whole genome shotgun (WGS) entry which is preliminary data.</text>
</comment>
<dbReference type="InterPro" id="IPR032506">
    <property type="entry name" value="SGSH_C"/>
</dbReference>
<reference evidence="5" key="1">
    <citation type="journal article" date="2019" name="Int. J. Syst. Evol. Microbiol.">
        <title>The Global Catalogue of Microorganisms (GCM) 10K type strain sequencing project: providing services to taxonomists for standard genome sequencing and annotation.</title>
        <authorList>
            <consortium name="The Broad Institute Genomics Platform"/>
            <consortium name="The Broad Institute Genome Sequencing Center for Infectious Disease"/>
            <person name="Wu L."/>
            <person name="Ma J."/>
        </authorList>
    </citation>
    <scope>NUCLEOTIDE SEQUENCE [LARGE SCALE GENOMIC DNA]</scope>
    <source>
        <strain evidence="5">KCTC 42441</strain>
    </source>
</reference>